<evidence type="ECO:0008006" key="3">
    <source>
        <dbReference type="Google" id="ProtNLM"/>
    </source>
</evidence>
<dbReference type="EMBL" id="MN234190">
    <property type="protein sequence ID" value="QFG10567.1"/>
    <property type="molecule type" value="Genomic_DNA"/>
</dbReference>
<reference evidence="1 2" key="1">
    <citation type="submission" date="2019-07" db="EMBL/GenBank/DDBJ databases">
        <authorList>
            <person name="Lauer M.J."/>
            <person name="Stoner T.H."/>
            <person name="Garlena R.A."/>
            <person name="Russell D.A."/>
            <person name="Pope W.H."/>
            <person name="Jacobs-Sera D."/>
            <person name="Hatfull G.F."/>
        </authorList>
    </citation>
    <scope>NUCLEOTIDE SEQUENCE [LARGE SCALE GENOMIC DNA]</scope>
</reference>
<protein>
    <recommendedName>
        <fullName evidence="3">Tail assembly chaperone</fullName>
    </recommendedName>
</protein>
<dbReference type="InterPro" id="IPR055815">
    <property type="entry name" value="DUF7391"/>
</dbReference>
<accession>A0A5J6TKP4</accession>
<gene>
    <name evidence="1" type="primary">26</name>
    <name evidence="1" type="ORF">PBI_GIBBIN_26</name>
</gene>
<dbReference type="Proteomes" id="UP000326764">
    <property type="component" value="Segment"/>
</dbReference>
<evidence type="ECO:0000313" key="1">
    <source>
        <dbReference type="EMBL" id="QFG10567.1"/>
    </source>
</evidence>
<dbReference type="GeneID" id="55623008"/>
<evidence type="ECO:0000313" key="2">
    <source>
        <dbReference type="Proteomes" id="UP000326764"/>
    </source>
</evidence>
<sequence length="162" mass="17908">MSNEASKYELTAWGQSDDLIDIPLPSGQLCQARTLEMEDIIRLGLVNDLDTFSSAFGDDNEDRDGIEFLKSVTDSGAFDKLVRTLNIVVVDRVVQPKVYAVPDQKKERKADRIYIDQIKFTDKMAIFSVVFKGLGDMGDFREESGDGVGAVESKPIVEGAPL</sequence>
<keyword evidence="2" id="KW-1185">Reference proteome</keyword>
<dbReference type="Pfam" id="PF24117">
    <property type="entry name" value="DUF7391"/>
    <property type="match status" value="1"/>
</dbReference>
<name>A0A5J6TKP4_9CAUD</name>
<proteinExistence type="predicted"/>
<dbReference type="RefSeq" id="YP_009852379.1">
    <property type="nucleotide sequence ID" value="NC_048812.1"/>
</dbReference>
<dbReference type="KEGG" id="vg:55623008"/>
<organism evidence="1 2">
    <name type="scientific">Gordonia phage Gibbin</name>
    <dbReference type="NCBI Taxonomy" id="2599843"/>
    <lineage>
        <taxon>Viruses</taxon>
        <taxon>Duplodnaviria</taxon>
        <taxon>Heunggongvirae</taxon>
        <taxon>Uroviricota</taxon>
        <taxon>Caudoviricetes</taxon>
        <taxon>Dovevirinae</taxon>
        <taxon>Lambovirus</taxon>
        <taxon>Lambovirus gibbin</taxon>
    </lineage>
</organism>